<organism evidence="2">
    <name type="scientific">Rhizophora mucronata</name>
    <name type="common">Asiatic mangrove</name>
    <dbReference type="NCBI Taxonomy" id="61149"/>
    <lineage>
        <taxon>Eukaryota</taxon>
        <taxon>Viridiplantae</taxon>
        <taxon>Streptophyta</taxon>
        <taxon>Embryophyta</taxon>
        <taxon>Tracheophyta</taxon>
        <taxon>Spermatophyta</taxon>
        <taxon>Magnoliopsida</taxon>
        <taxon>eudicotyledons</taxon>
        <taxon>Gunneridae</taxon>
        <taxon>Pentapetalae</taxon>
        <taxon>rosids</taxon>
        <taxon>fabids</taxon>
        <taxon>Malpighiales</taxon>
        <taxon>Rhizophoraceae</taxon>
        <taxon>Rhizophora</taxon>
    </lineage>
</organism>
<name>A0A2P2NT20_RHIMU</name>
<sequence>MFLEQTDAQNAPQNRQKCFDIHRLASRRH</sequence>
<accession>A0A2P2NT20</accession>
<proteinExistence type="predicted"/>
<evidence type="ECO:0000256" key="1">
    <source>
        <dbReference type="SAM" id="MobiDB-lite"/>
    </source>
</evidence>
<reference evidence="2" key="1">
    <citation type="submission" date="2018-02" db="EMBL/GenBank/DDBJ databases">
        <title>Rhizophora mucronata_Transcriptome.</title>
        <authorList>
            <person name="Meera S.P."/>
            <person name="Sreeshan A."/>
            <person name="Augustine A."/>
        </authorList>
    </citation>
    <scope>NUCLEOTIDE SEQUENCE</scope>
    <source>
        <tissue evidence="2">Leaf</tissue>
    </source>
</reference>
<evidence type="ECO:0000313" key="2">
    <source>
        <dbReference type="EMBL" id="MBX45636.1"/>
    </source>
</evidence>
<dbReference type="EMBL" id="GGEC01065152">
    <property type="protein sequence ID" value="MBX45636.1"/>
    <property type="molecule type" value="Transcribed_RNA"/>
</dbReference>
<protein>
    <submittedName>
        <fullName evidence="2">Uncharacterized protein</fullName>
    </submittedName>
</protein>
<feature type="region of interest" description="Disordered" evidence="1">
    <location>
        <begin position="1"/>
        <end position="29"/>
    </location>
</feature>
<feature type="compositionally biased region" description="Polar residues" evidence="1">
    <location>
        <begin position="1"/>
        <end position="16"/>
    </location>
</feature>
<dbReference type="AlphaFoldDB" id="A0A2P2NT20"/>